<feature type="coiled-coil region" evidence="1">
    <location>
        <begin position="116"/>
        <end position="150"/>
    </location>
</feature>
<comment type="caution">
    <text evidence="3">The sequence shown here is derived from an EMBL/GenBank/DDBJ whole genome shotgun (WGS) entry which is preliminary data.</text>
</comment>
<dbReference type="Proteomes" id="UP000006607">
    <property type="component" value="Unassembled WGS sequence"/>
</dbReference>
<dbReference type="Pfam" id="PF10651">
    <property type="entry name" value="BppU_N"/>
    <property type="match status" value="1"/>
</dbReference>
<evidence type="ECO:0000313" key="4">
    <source>
        <dbReference type="Proteomes" id="UP000006607"/>
    </source>
</evidence>
<evidence type="ECO:0000313" key="3">
    <source>
        <dbReference type="EMBL" id="EJR22374.1"/>
    </source>
</evidence>
<name>A0A9W5K766_BACC8</name>
<reference evidence="3" key="1">
    <citation type="submission" date="2012-04" db="EMBL/GenBank/DDBJ databases">
        <title>The Genome Sequence of Bacillus cereus VD014.</title>
        <authorList>
            <consortium name="The Broad Institute Genome Sequencing Platform"/>
            <consortium name="The Broad Institute Genome Sequencing Center for Infectious Disease"/>
            <person name="Feldgarden M."/>
            <person name="Van der Auwera G.A."/>
            <person name="Mahillon J."/>
            <person name="Duprez V."/>
            <person name="Timmery S."/>
            <person name="Mattelet C."/>
            <person name="Dierick K."/>
            <person name="Sun M."/>
            <person name="Yu Z."/>
            <person name="Zhu L."/>
            <person name="Hu X."/>
            <person name="Shank E.B."/>
            <person name="Swiecicka I."/>
            <person name="Hansen B.M."/>
            <person name="Andrup L."/>
            <person name="Young S.K."/>
            <person name="Zeng Q."/>
            <person name="Gargeya S."/>
            <person name="Fitzgerald M."/>
            <person name="Haas B."/>
            <person name="Abouelleil A."/>
            <person name="Alvarado L."/>
            <person name="Arachchi H.M."/>
            <person name="Berlin A."/>
            <person name="Chapman S.B."/>
            <person name="Goldberg J."/>
            <person name="Griggs A."/>
            <person name="Gujja S."/>
            <person name="Hansen M."/>
            <person name="Howarth C."/>
            <person name="Imamovic A."/>
            <person name="Larimer J."/>
            <person name="McCowen C."/>
            <person name="Montmayeur A."/>
            <person name="Murphy C."/>
            <person name="Neiman D."/>
            <person name="Pearson M."/>
            <person name="Priest M."/>
            <person name="Roberts A."/>
            <person name="Saif S."/>
            <person name="Shea T."/>
            <person name="Sisk P."/>
            <person name="Sykes S."/>
            <person name="Wortman J."/>
            <person name="Nusbaum C."/>
            <person name="Birren B."/>
        </authorList>
    </citation>
    <scope>NUCLEOTIDE SEQUENCE</scope>
    <source>
        <strain evidence="3">VD014</strain>
    </source>
</reference>
<dbReference type="AlphaFoldDB" id="A0A9W5K766"/>
<proteinExistence type="predicted"/>
<keyword evidence="1" id="KW-0175">Coiled coil</keyword>
<organism evidence="3 4">
    <name type="scientific">Bacillus cereus (strain VD014)</name>
    <dbReference type="NCBI Taxonomy" id="1053223"/>
    <lineage>
        <taxon>Bacteria</taxon>
        <taxon>Bacillati</taxon>
        <taxon>Bacillota</taxon>
        <taxon>Bacilli</taxon>
        <taxon>Bacillales</taxon>
        <taxon>Bacillaceae</taxon>
        <taxon>Bacillus</taxon>
        <taxon>Bacillus cereus group</taxon>
    </lineage>
</organism>
<feature type="domain" description="BppU N-terminal" evidence="2">
    <location>
        <begin position="13"/>
        <end position="137"/>
    </location>
</feature>
<dbReference type="Gene3D" id="2.60.40.3350">
    <property type="match status" value="1"/>
</dbReference>
<sequence>MRNEEIIIDLADPVFTKTIRSRQNDKNGLKITVYVREKGQIVDLTGYAVKYEAINQVGLFVRDDAQIVDAKNGVFSYTLSSQAVSTSDDWTAYFVMEKSTERMSTPDIRITLRRDVKEGNIKIENYISEFDKLKKQIDALQQAVDKMDVVKRSGGIMTGYLTMRPTPGSNIGVGFNSEDKLLDIGLVGASDGQFYLKDWKNNKVLLDKSTTGVFNVFADNLLKKAGDIINGLLEFKSDNAIVLGSRSYKTVIHKGAQGELIFAPSTVSQGDTWDWSKRVEFRTDGTIRQANDTGWIKLPTTGVENVANRDMKYKRSGENISVIGSVRNPQNEAIFATLPVGFRPVQHIAFPALAYGYTPAVCEVTIKPDGGVFVNGVPSGSTVHIVMSFLI</sequence>
<protein>
    <recommendedName>
        <fullName evidence="2">BppU N-terminal domain-containing protein</fullName>
    </recommendedName>
</protein>
<dbReference type="InterPro" id="IPR018913">
    <property type="entry name" value="BppU_N"/>
</dbReference>
<dbReference type="EMBL" id="AHER01000030">
    <property type="protein sequence ID" value="EJR22374.1"/>
    <property type="molecule type" value="Genomic_DNA"/>
</dbReference>
<dbReference type="RefSeq" id="WP_001243326.1">
    <property type="nucleotide sequence ID" value="NZ_JH792025.1"/>
</dbReference>
<gene>
    <name evidence="3" type="ORF">IIA_02409</name>
</gene>
<evidence type="ECO:0000259" key="2">
    <source>
        <dbReference type="Pfam" id="PF10651"/>
    </source>
</evidence>
<evidence type="ECO:0000256" key="1">
    <source>
        <dbReference type="SAM" id="Coils"/>
    </source>
</evidence>
<accession>A0A9W5K766</accession>